<dbReference type="PROSITE" id="PS50943">
    <property type="entry name" value="HTH_CROC1"/>
    <property type="match status" value="1"/>
</dbReference>
<dbReference type="Gene3D" id="1.10.260.40">
    <property type="entry name" value="lambda repressor-like DNA-binding domains"/>
    <property type="match status" value="1"/>
</dbReference>
<comment type="caution">
    <text evidence="2">The sequence shown here is derived from an EMBL/GenBank/DDBJ whole genome shotgun (WGS) entry which is preliminary data.</text>
</comment>
<name>A0A844HE61_9RHOB</name>
<dbReference type="GO" id="GO:0003677">
    <property type="term" value="F:DNA binding"/>
    <property type="evidence" value="ECO:0007669"/>
    <property type="project" value="InterPro"/>
</dbReference>
<sequence length="97" mass="10054">MTIDTTPSAAAKCLGDPEAHAVLLRDALQTGDAGFIAQTLGEIVRARGVSQVARDAGLSREALYRVLSATGNPKLSTLLGVTKALNIRLEASAIPPE</sequence>
<dbReference type="Proteomes" id="UP000449846">
    <property type="component" value="Unassembled WGS sequence"/>
</dbReference>
<dbReference type="CDD" id="cd00093">
    <property type="entry name" value="HTH_XRE"/>
    <property type="match status" value="1"/>
</dbReference>
<dbReference type="EMBL" id="WMIG01000001">
    <property type="protein sequence ID" value="MTH57623.1"/>
    <property type="molecule type" value="Genomic_DNA"/>
</dbReference>
<dbReference type="InterPro" id="IPR014057">
    <property type="entry name" value="HI1420"/>
</dbReference>
<evidence type="ECO:0000313" key="2">
    <source>
        <dbReference type="EMBL" id="MTH57623.1"/>
    </source>
</evidence>
<dbReference type="OrthoDB" id="9798416at2"/>
<proteinExistence type="predicted"/>
<dbReference type="PANTHER" id="PTHR40275:SF1">
    <property type="entry name" value="SSL7038 PROTEIN"/>
    <property type="match status" value="1"/>
</dbReference>
<dbReference type="AlphaFoldDB" id="A0A844HE61"/>
<dbReference type="InterPro" id="IPR010982">
    <property type="entry name" value="Lambda_DNA-bd_dom_sf"/>
</dbReference>
<feature type="domain" description="HTH cro/C1-type" evidence="1">
    <location>
        <begin position="50"/>
        <end position="92"/>
    </location>
</feature>
<dbReference type="NCBIfam" id="TIGR02684">
    <property type="entry name" value="dnstrm_HI1420"/>
    <property type="match status" value="1"/>
</dbReference>
<dbReference type="Pfam" id="PF21716">
    <property type="entry name" value="dnstrm_HI1420"/>
    <property type="match status" value="1"/>
</dbReference>
<dbReference type="InterPro" id="IPR001387">
    <property type="entry name" value="Cro/C1-type_HTH"/>
</dbReference>
<gene>
    <name evidence="2" type="ORF">GL300_00185</name>
</gene>
<evidence type="ECO:0000313" key="3">
    <source>
        <dbReference type="Proteomes" id="UP000449846"/>
    </source>
</evidence>
<evidence type="ECO:0000259" key="1">
    <source>
        <dbReference type="PROSITE" id="PS50943"/>
    </source>
</evidence>
<reference evidence="2 3" key="1">
    <citation type="submission" date="2019-11" db="EMBL/GenBank/DDBJ databases">
        <authorList>
            <person name="Dong K."/>
        </authorList>
    </citation>
    <scope>NUCLEOTIDE SEQUENCE [LARGE SCALE GENOMIC DNA]</scope>
    <source>
        <strain evidence="2 3">NBRC 112902</strain>
    </source>
</reference>
<dbReference type="RefSeq" id="WP_155037573.1">
    <property type="nucleotide sequence ID" value="NZ_JBHGCD010000006.1"/>
</dbReference>
<protein>
    <submittedName>
        <fullName evidence="2">Putative addiction module antidote protein</fullName>
    </submittedName>
</protein>
<keyword evidence="3" id="KW-1185">Reference proteome</keyword>
<dbReference type="SUPFAM" id="SSF47413">
    <property type="entry name" value="lambda repressor-like DNA-binding domains"/>
    <property type="match status" value="1"/>
</dbReference>
<dbReference type="PANTHER" id="PTHR40275">
    <property type="entry name" value="SSL7038 PROTEIN"/>
    <property type="match status" value="1"/>
</dbReference>
<accession>A0A844HE61</accession>
<organism evidence="2 3">
    <name type="scientific">Paracoccus litorisediminis</name>
    <dbReference type="NCBI Taxonomy" id="2006130"/>
    <lineage>
        <taxon>Bacteria</taxon>
        <taxon>Pseudomonadati</taxon>
        <taxon>Pseudomonadota</taxon>
        <taxon>Alphaproteobacteria</taxon>
        <taxon>Rhodobacterales</taxon>
        <taxon>Paracoccaceae</taxon>
        <taxon>Paracoccus</taxon>
    </lineage>
</organism>